<accession>A0ACC1RR89</accession>
<gene>
    <name evidence="1" type="ORF">NM208_g12295</name>
</gene>
<dbReference type="Proteomes" id="UP001148629">
    <property type="component" value="Unassembled WGS sequence"/>
</dbReference>
<organism evidence="1 2">
    <name type="scientific">Fusarium decemcellulare</name>
    <dbReference type="NCBI Taxonomy" id="57161"/>
    <lineage>
        <taxon>Eukaryota</taxon>
        <taxon>Fungi</taxon>
        <taxon>Dikarya</taxon>
        <taxon>Ascomycota</taxon>
        <taxon>Pezizomycotina</taxon>
        <taxon>Sordariomycetes</taxon>
        <taxon>Hypocreomycetidae</taxon>
        <taxon>Hypocreales</taxon>
        <taxon>Nectriaceae</taxon>
        <taxon>Fusarium</taxon>
        <taxon>Fusarium decemcellulare species complex</taxon>
    </lineage>
</organism>
<protein>
    <submittedName>
        <fullName evidence="1">Uncharacterized protein</fullName>
    </submittedName>
</protein>
<name>A0ACC1RR89_9HYPO</name>
<evidence type="ECO:0000313" key="1">
    <source>
        <dbReference type="EMBL" id="KAJ3523846.1"/>
    </source>
</evidence>
<proteinExistence type="predicted"/>
<evidence type="ECO:0000313" key="2">
    <source>
        <dbReference type="Proteomes" id="UP001148629"/>
    </source>
</evidence>
<keyword evidence="2" id="KW-1185">Reference proteome</keyword>
<reference evidence="1" key="1">
    <citation type="submission" date="2022-08" db="EMBL/GenBank/DDBJ databases">
        <title>Genome Sequence of Fusarium decemcellulare.</title>
        <authorList>
            <person name="Buettner E."/>
        </authorList>
    </citation>
    <scope>NUCLEOTIDE SEQUENCE</scope>
    <source>
        <strain evidence="1">Babe19</strain>
    </source>
</reference>
<dbReference type="EMBL" id="JANRMS010002181">
    <property type="protein sequence ID" value="KAJ3523846.1"/>
    <property type="molecule type" value="Genomic_DNA"/>
</dbReference>
<comment type="caution">
    <text evidence="1">The sequence shown here is derived from an EMBL/GenBank/DDBJ whole genome shotgun (WGS) entry which is preliminary data.</text>
</comment>
<sequence length="440" mass="47895">MMDKQKRRCPSHRSLQDKALNFKTRNVASSEAFQLYQPVISPLNLETEETPERGCISTLPVDPDLFEIAVSAPAGLLSHQPVLPDRNHNSTAAIARAVVYRCPVGNGRALVPGRRDISTPEHEVNLHVIIFRHTPRSRLSPDLHAHHIICRLESSSFDGYVDAGHRARFTPNPEPRQIRKSAGLRSSTTRFPKGDWLALLATVGLAISATSALASPHDTHLDKLFSRQEQYGGGCPVPDICVWGSCTNITIGLDPNECGRPDNPCEPGELCVAGGCYPLDIGSDPKNCTDSTTSPACLPGQWCNNGKCEPIQIIADSRRCGMENKKCPPGSLCVNGKCQDIDIGSDPTFCGSSNETCDSGNWCLDGRCVPFNIGTNVQACNQTSECPLGSSCENGWCRQLFIGTDPLNCGQDGDKKNCTAEQILRRFDTTLQPWKLLLEG</sequence>